<sequence length="290" mass="31817">MNLTVPQATSSWNFNKESSCTEEFRPTAGLQEHSMPAAVVEKPSRAFNSRPVKNPARPTTGSQSGSKRRHKLTPFAPHGTALLPTFPTGCSAYRQKREDVAAATIRANAALAVARSNRTEITPNLPAAGKEPEDDSQYQPLMPLTPVTTLLVWEPAASGEAVNLRERARASAIPQIHRGEFEECRASRALRHERRRALISGPSLPAFRTAFEQRVYPSSERNYGRFEPRAAGGWHGAVRVTEAVFRGASIRRNGLSPAACEEENNNVRRRRGGDATERRATPTGSPSLTR</sequence>
<organism evidence="2 3">
    <name type="scientific">Synaphobranchus kaupii</name>
    <name type="common">Kaup's arrowtooth eel</name>
    <dbReference type="NCBI Taxonomy" id="118154"/>
    <lineage>
        <taxon>Eukaryota</taxon>
        <taxon>Metazoa</taxon>
        <taxon>Chordata</taxon>
        <taxon>Craniata</taxon>
        <taxon>Vertebrata</taxon>
        <taxon>Euteleostomi</taxon>
        <taxon>Actinopterygii</taxon>
        <taxon>Neopterygii</taxon>
        <taxon>Teleostei</taxon>
        <taxon>Anguilliformes</taxon>
        <taxon>Synaphobranchidae</taxon>
        <taxon>Synaphobranchus</taxon>
    </lineage>
</organism>
<feature type="region of interest" description="Disordered" evidence="1">
    <location>
        <begin position="261"/>
        <end position="290"/>
    </location>
</feature>
<accession>A0A9Q1FFY7</accession>
<dbReference type="EMBL" id="JAINUF010000006">
    <property type="protein sequence ID" value="KAJ8357313.1"/>
    <property type="molecule type" value="Genomic_DNA"/>
</dbReference>
<proteinExistence type="predicted"/>
<reference evidence="2" key="1">
    <citation type="journal article" date="2023" name="Science">
        <title>Genome structures resolve the early diversification of teleost fishes.</title>
        <authorList>
            <person name="Parey E."/>
            <person name="Louis A."/>
            <person name="Montfort J."/>
            <person name="Bouchez O."/>
            <person name="Roques C."/>
            <person name="Iampietro C."/>
            <person name="Lluch J."/>
            <person name="Castinel A."/>
            <person name="Donnadieu C."/>
            <person name="Desvignes T."/>
            <person name="Floi Bucao C."/>
            <person name="Jouanno E."/>
            <person name="Wen M."/>
            <person name="Mejri S."/>
            <person name="Dirks R."/>
            <person name="Jansen H."/>
            <person name="Henkel C."/>
            <person name="Chen W.J."/>
            <person name="Zahm M."/>
            <person name="Cabau C."/>
            <person name="Klopp C."/>
            <person name="Thompson A.W."/>
            <person name="Robinson-Rechavi M."/>
            <person name="Braasch I."/>
            <person name="Lecointre G."/>
            <person name="Bobe J."/>
            <person name="Postlethwait J.H."/>
            <person name="Berthelot C."/>
            <person name="Roest Crollius H."/>
            <person name="Guiguen Y."/>
        </authorList>
    </citation>
    <scope>NUCLEOTIDE SEQUENCE</scope>
    <source>
        <strain evidence="2">WJC10195</strain>
    </source>
</reference>
<keyword evidence="3" id="KW-1185">Reference proteome</keyword>
<feature type="region of interest" description="Disordered" evidence="1">
    <location>
        <begin position="1"/>
        <end position="80"/>
    </location>
</feature>
<comment type="caution">
    <text evidence="2">The sequence shown here is derived from an EMBL/GenBank/DDBJ whole genome shotgun (WGS) entry which is preliminary data.</text>
</comment>
<evidence type="ECO:0000313" key="2">
    <source>
        <dbReference type="EMBL" id="KAJ8357313.1"/>
    </source>
</evidence>
<dbReference type="Proteomes" id="UP001152622">
    <property type="component" value="Chromosome 6"/>
</dbReference>
<protein>
    <submittedName>
        <fullName evidence="2">Uncharacterized protein</fullName>
    </submittedName>
</protein>
<evidence type="ECO:0000256" key="1">
    <source>
        <dbReference type="SAM" id="MobiDB-lite"/>
    </source>
</evidence>
<gene>
    <name evidence="2" type="ORF">SKAU_G00201070</name>
</gene>
<feature type="compositionally biased region" description="Polar residues" evidence="1">
    <location>
        <begin position="1"/>
        <end position="18"/>
    </location>
</feature>
<evidence type="ECO:0000313" key="3">
    <source>
        <dbReference type="Proteomes" id="UP001152622"/>
    </source>
</evidence>
<name>A0A9Q1FFY7_SYNKA</name>
<dbReference type="AlphaFoldDB" id="A0A9Q1FFY7"/>